<accession>A0A0F9VCX1</accession>
<proteinExistence type="predicted"/>
<protein>
    <recommendedName>
        <fullName evidence="3">Bacterial virulence protein VirB8 domain-containing protein</fullName>
    </recommendedName>
</protein>
<dbReference type="EMBL" id="LAZR01000033">
    <property type="protein sequence ID" value="KKO01875.1"/>
    <property type="molecule type" value="Genomic_DNA"/>
</dbReference>
<gene>
    <name evidence="2" type="ORF">LCGC14_0112300</name>
</gene>
<dbReference type="AlphaFoldDB" id="A0A0F9VCX1"/>
<dbReference type="NCBIfam" id="NF038072">
    <property type="entry name" value="IcmL_DotI_only"/>
    <property type="match status" value="1"/>
</dbReference>
<dbReference type="Pfam" id="PF11393">
    <property type="entry name" value="T4BSS_DotI_IcmL"/>
    <property type="match status" value="1"/>
</dbReference>
<evidence type="ECO:0000313" key="2">
    <source>
        <dbReference type="EMBL" id="KKO01875.1"/>
    </source>
</evidence>
<organism evidence="2">
    <name type="scientific">marine sediment metagenome</name>
    <dbReference type="NCBI Taxonomy" id="412755"/>
    <lineage>
        <taxon>unclassified sequences</taxon>
        <taxon>metagenomes</taxon>
        <taxon>ecological metagenomes</taxon>
    </lineage>
</organism>
<evidence type="ECO:0000256" key="1">
    <source>
        <dbReference type="SAM" id="Phobius"/>
    </source>
</evidence>
<keyword evidence="1" id="KW-0812">Transmembrane</keyword>
<comment type="caution">
    <text evidence="2">The sequence shown here is derived from an EMBL/GenBank/DDBJ whole genome shotgun (WGS) entry which is preliminary data.</text>
</comment>
<keyword evidence="1" id="KW-1133">Transmembrane helix</keyword>
<feature type="transmembrane region" description="Helical" evidence="1">
    <location>
        <begin position="26"/>
        <end position="49"/>
    </location>
</feature>
<sequence>MAIKDRSGAAESPLARYETYQKAFRFSAIANVIMAVATVTSIAMAWGAYSSQPEPRYFATREDGGIIPLVAVSSPFLNNGQVTNFAVEAVTRALTMDFKNWREDLAQASEYFQRPEGWNNFLTAIDSSGTLDFVRNKRLISNAVANGATIIDDGVDARGRYSWTVQIPLKVTFESANERSVEDMMAEVIVSRLPTWESSKAVGITRINMR</sequence>
<keyword evidence="1" id="KW-0472">Membrane</keyword>
<dbReference type="InterPro" id="IPR021055">
    <property type="entry name" value="T4BSS_IcmL/DotI"/>
</dbReference>
<evidence type="ECO:0008006" key="3">
    <source>
        <dbReference type="Google" id="ProtNLM"/>
    </source>
</evidence>
<reference evidence="2" key="1">
    <citation type="journal article" date="2015" name="Nature">
        <title>Complex archaea that bridge the gap between prokaryotes and eukaryotes.</title>
        <authorList>
            <person name="Spang A."/>
            <person name="Saw J.H."/>
            <person name="Jorgensen S.L."/>
            <person name="Zaremba-Niedzwiedzka K."/>
            <person name="Martijn J."/>
            <person name="Lind A.E."/>
            <person name="van Eijk R."/>
            <person name="Schleper C."/>
            <person name="Guy L."/>
            <person name="Ettema T.J."/>
        </authorList>
    </citation>
    <scope>NUCLEOTIDE SEQUENCE</scope>
</reference>
<dbReference type="CDD" id="cd16385">
    <property type="entry name" value="IcmL"/>
    <property type="match status" value="1"/>
</dbReference>
<name>A0A0F9VCX1_9ZZZZ</name>